<evidence type="ECO:0000259" key="5">
    <source>
        <dbReference type="PROSITE" id="PS50921"/>
    </source>
</evidence>
<dbReference type="SUPFAM" id="SSF55781">
    <property type="entry name" value="GAF domain-like"/>
    <property type="match status" value="1"/>
</dbReference>
<dbReference type="InterPro" id="IPR005561">
    <property type="entry name" value="ANTAR"/>
</dbReference>
<evidence type="ECO:0000256" key="4">
    <source>
        <dbReference type="ARBA" id="ARBA00023163"/>
    </source>
</evidence>
<dbReference type="SMART" id="SM01012">
    <property type="entry name" value="ANTAR"/>
    <property type="match status" value="1"/>
</dbReference>
<dbReference type="InterPro" id="IPR036388">
    <property type="entry name" value="WH-like_DNA-bd_sf"/>
</dbReference>
<keyword evidence="2" id="KW-0418">Kinase</keyword>
<evidence type="ECO:0000313" key="7">
    <source>
        <dbReference type="Proteomes" id="UP001057702"/>
    </source>
</evidence>
<dbReference type="PIRSF" id="PIRSF036625">
    <property type="entry name" value="GAF_ANTAR"/>
    <property type="match status" value="1"/>
</dbReference>
<dbReference type="EMBL" id="JANFNG010000026">
    <property type="protein sequence ID" value="MCQ4083796.1"/>
    <property type="molecule type" value="Genomic_DNA"/>
</dbReference>
<dbReference type="InterPro" id="IPR012074">
    <property type="entry name" value="GAF_ANTAR"/>
</dbReference>
<dbReference type="Pfam" id="PF03861">
    <property type="entry name" value="ANTAR"/>
    <property type="match status" value="1"/>
</dbReference>
<dbReference type="Pfam" id="PF13185">
    <property type="entry name" value="GAF_2"/>
    <property type="match status" value="1"/>
</dbReference>
<evidence type="ECO:0000313" key="6">
    <source>
        <dbReference type="EMBL" id="MCQ4083796.1"/>
    </source>
</evidence>
<dbReference type="InterPro" id="IPR029016">
    <property type="entry name" value="GAF-like_dom_sf"/>
</dbReference>
<dbReference type="Gene3D" id="3.30.450.40">
    <property type="match status" value="1"/>
</dbReference>
<dbReference type="Proteomes" id="UP001057702">
    <property type="component" value="Unassembled WGS sequence"/>
</dbReference>
<dbReference type="PROSITE" id="PS50921">
    <property type="entry name" value="ANTAR"/>
    <property type="match status" value="1"/>
</dbReference>
<sequence length="276" mass="28420">MNVGNGIDDDIGSDIGSGMSGRERSLAEAFAELSAAMAYGSGPDALPRAGTGDVLRLLTERCSAVVGAACVAALLADEGGRAWTAAGSDERAVRLARLELREGEGPCSDAHREASPVSPGTADEAAARWPRFDAEAGAAGLSVAWAVPMRCAGSAVGALAVFRPPDVEAAAENSSAAVAVTQALADAVATGIVQQRVLRRSEQRAEQLQSALTSRIVVEQAKGVLAERWGVSIDTAFAALRRHARTHRLRLSDLARGIVDNAVDSEALRADGGEAP</sequence>
<accession>A0ABT1Q1L5</accession>
<dbReference type="Gene3D" id="1.10.10.10">
    <property type="entry name" value="Winged helix-like DNA-binding domain superfamily/Winged helix DNA-binding domain"/>
    <property type="match status" value="1"/>
</dbReference>
<evidence type="ECO:0000256" key="2">
    <source>
        <dbReference type="ARBA" id="ARBA00022777"/>
    </source>
</evidence>
<evidence type="ECO:0000256" key="3">
    <source>
        <dbReference type="ARBA" id="ARBA00023015"/>
    </source>
</evidence>
<comment type="caution">
    <text evidence="6">The sequence shown here is derived from an EMBL/GenBank/DDBJ whole genome shotgun (WGS) entry which is preliminary data.</text>
</comment>
<evidence type="ECO:0000256" key="1">
    <source>
        <dbReference type="ARBA" id="ARBA00022679"/>
    </source>
</evidence>
<protein>
    <submittedName>
        <fullName evidence="6">ANTAR domain-containing protein</fullName>
    </submittedName>
</protein>
<organism evidence="6 7">
    <name type="scientific">Streptomyces humicola</name>
    <dbReference type="NCBI Taxonomy" id="2953240"/>
    <lineage>
        <taxon>Bacteria</taxon>
        <taxon>Bacillati</taxon>
        <taxon>Actinomycetota</taxon>
        <taxon>Actinomycetes</taxon>
        <taxon>Kitasatosporales</taxon>
        <taxon>Streptomycetaceae</taxon>
        <taxon>Streptomyces</taxon>
    </lineage>
</organism>
<keyword evidence="7" id="KW-1185">Reference proteome</keyword>
<dbReference type="InterPro" id="IPR003018">
    <property type="entry name" value="GAF"/>
</dbReference>
<keyword evidence="4" id="KW-0804">Transcription</keyword>
<gene>
    <name evidence="6" type="ORF">NGB36_25185</name>
</gene>
<dbReference type="RefSeq" id="WP_255922798.1">
    <property type="nucleotide sequence ID" value="NZ_JANFNG010000026.1"/>
</dbReference>
<reference evidence="6" key="1">
    <citation type="submission" date="2022-06" db="EMBL/GenBank/DDBJ databases">
        <title>Draft genome sequence of Streptomyces sp. RB6PN25 isolated from peat swamp forest in Thailand.</title>
        <authorList>
            <person name="Duangmal K."/>
            <person name="Klaysubun C."/>
        </authorList>
    </citation>
    <scope>NUCLEOTIDE SEQUENCE</scope>
    <source>
        <strain evidence="6">RB6PN25</strain>
    </source>
</reference>
<keyword evidence="3" id="KW-0805">Transcription regulation</keyword>
<name>A0ABT1Q1L5_9ACTN</name>
<keyword evidence="1" id="KW-0808">Transferase</keyword>
<dbReference type="InterPro" id="IPR011006">
    <property type="entry name" value="CheY-like_superfamily"/>
</dbReference>
<proteinExistence type="predicted"/>
<dbReference type="SUPFAM" id="SSF52172">
    <property type="entry name" value="CheY-like"/>
    <property type="match status" value="1"/>
</dbReference>
<feature type="domain" description="ANTAR" evidence="5">
    <location>
        <begin position="198"/>
        <end position="259"/>
    </location>
</feature>